<dbReference type="RefSeq" id="WP_115220210.1">
    <property type="nucleotide sequence ID" value="NZ_CAXYJE010000001.1"/>
</dbReference>
<organism evidence="2 3">
    <name type="scientific">Legionella donaldsonii</name>
    <dbReference type="NCBI Taxonomy" id="45060"/>
    <lineage>
        <taxon>Bacteria</taxon>
        <taxon>Pseudomonadati</taxon>
        <taxon>Pseudomonadota</taxon>
        <taxon>Gammaproteobacteria</taxon>
        <taxon>Legionellales</taxon>
        <taxon>Legionellaceae</taxon>
        <taxon>Legionella</taxon>
    </lineage>
</organism>
<evidence type="ECO:0000256" key="1">
    <source>
        <dbReference type="SAM" id="SignalP"/>
    </source>
</evidence>
<reference evidence="2 3" key="1">
    <citation type="submission" date="2018-06" db="EMBL/GenBank/DDBJ databases">
        <authorList>
            <consortium name="Pathogen Informatics"/>
            <person name="Doyle S."/>
        </authorList>
    </citation>
    <scope>NUCLEOTIDE SEQUENCE [LARGE SCALE GENOMIC DNA]</scope>
    <source>
        <strain evidence="2 3">NCTC13292</strain>
    </source>
</reference>
<dbReference type="EMBL" id="UGOA01000001">
    <property type="protein sequence ID" value="STX40562.1"/>
    <property type="molecule type" value="Genomic_DNA"/>
</dbReference>
<protein>
    <recommendedName>
        <fullName evidence="4">Lipoprotein</fullName>
    </recommendedName>
</protein>
<evidence type="ECO:0000313" key="2">
    <source>
        <dbReference type="EMBL" id="STX40562.1"/>
    </source>
</evidence>
<dbReference type="AlphaFoldDB" id="A0A378IYN0"/>
<dbReference type="OrthoDB" id="5646208at2"/>
<evidence type="ECO:0008006" key="4">
    <source>
        <dbReference type="Google" id="ProtNLM"/>
    </source>
</evidence>
<sequence length="88" mass="10537">MKKLMIALGLFFPTLFLTGCAPTTVYSPGYNNDYVYSVGYYGYRPSYWNRPLYWGRPYYWGSSYGWRNIGWPGYRGVYGYRGWYNRGW</sequence>
<dbReference type="PROSITE" id="PS51257">
    <property type="entry name" value="PROKAR_LIPOPROTEIN"/>
    <property type="match status" value="1"/>
</dbReference>
<keyword evidence="1" id="KW-0732">Signal</keyword>
<feature type="chain" id="PRO_5016623559" description="Lipoprotein" evidence="1">
    <location>
        <begin position="22"/>
        <end position="88"/>
    </location>
</feature>
<keyword evidence="3" id="KW-1185">Reference proteome</keyword>
<proteinExistence type="predicted"/>
<feature type="signal peptide" evidence="1">
    <location>
        <begin position="1"/>
        <end position="21"/>
    </location>
</feature>
<accession>A0A378IYN0</accession>
<evidence type="ECO:0000313" key="3">
    <source>
        <dbReference type="Proteomes" id="UP000254677"/>
    </source>
</evidence>
<name>A0A378IYN0_9GAMM</name>
<dbReference type="Proteomes" id="UP000254677">
    <property type="component" value="Unassembled WGS sequence"/>
</dbReference>
<gene>
    <name evidence="2" type="ORF">NCTC13292_00312</name>
</gene>